<evidence type="ECO:0000256" key="1">
    <source>
        <dbReference type="ARBA" id="ARBA00009045"/>
    </source>
</evidence>
<organism evidence="3 4">
    <name type="scientific">Neogobius melanostomus</name>
    <name type="common">round goby</name>
    <dbReference type="NCBI Taxonomy" id="47308"/>
    <lineage>
        <taxon>Eukaryota</taxon>
        <taxon>Metazoa</taxon>
        <taxon>Chordata</taxon>
        <taxon>Craniata</taxon>
        <taxon>Vertebrata</taxon>
        <taxon>Euteleostomi</taxon>
        <taxon>Actinopterygii</taxon>
        <taxon>Neopterygii</taxon>
        <taxon>Teleostei</taxon>
        <taxon>Neoteleostei</taxon>
        <taxon>Acanthomorphata</taxon>
        <taxon>Gobiaria</taxon>
        <taxon>Gobiiformes</taxon>
        <taxon>Gobioidei</taxon>
        <taxon>Gobiidae</taxon>
        <taxon>Benthophilinae</taxon>
        <taxon>Neogobiini</taxon>
        <taxon>Neogobius</taxon>
    </lineage>
</organism>
<reference evidence="3" key="1">
    <citation type="submission" date="2025-08" db="UniProtKB">
        <authorList>
            <consortium name="Ensembl"/>
        </authorList>
    </citation>
    <scope>IDENTIFICATION</scope>
</reference>
<keyword evidence="2" id="KW-0378">Hydrolase</keyword>
<dbReference type="PANTHER" id="PTHR43731:SF14">
    <property type="entry name" value="PRESENILIN-ASSOCIATED RHOMBOID-LIKE PROTEIN, MITOCHONDRIAL"/>
    <property type="match status" value="1"/>
</dbReference>
<keyword evidence="4" id="KW-1185">Reference proteome</keyword>
<proteinExistence type="inferred from homology"/>
<dbReference type="Ensembl" id="ENSNMLT00000006142.1">
    <property type="protein sequence ID" value="ENSNMLP00000005342.1"/>
    <property type="gene ID" value="ENSNMLG00000003908.1"/>
</dbReference>
<accession>A0A8C6WGC9</accession>
<dbReference type="AlphaFoldDB" id="A0A8C6WGC9"/>
<evidence type="ECO:0000256" key="2">
    <source>
        <dbReference type="ARBA" id="ARBA00022801"/>
    </source>
</evidence>
<evidence type="ECO:0000313" key="3">
    <source>
        <dbReference type="Ensembl" id="ENSNMLP00000005342.1"/>
    </source>
</evidence>
<sequence length="167" mass="18640">MCCRNKVGIGLSLRRSGVPYSDVRLSWFCSNSRSDSGFVLTPGQTLLVCSNSRSDSGFVLTPGQFTGCAFGSAAIWQYESLKSRVQSYFDQVQTDWLEETAAQKRGDLRKDVNQWWSGLSEGQRTVTGIIALNVLVFCCWRIPALQRTMIRYFTADPASSECLNLNV</sequence>
<protein>
    <submittedName>
        <fullName evidence="3">Uncharacterized protein</fullName>
    </submittedName>
</protein>
<comment type="similarity">
    <text evidence="1">Belongs to the peptidase S54 family.</text>
</comment>
<reference evidence="3" key="2">
    <citation type="submission" date="2025-09" db="UniProtKB">
        <authorList>
            <consortium name="Ensembl"/>
        </authorList>
    </citation>
    <scope>IDENTIFICATION</scope>
</reference>
<name>A0A8C6WGC9_9GOBI</name>
<dbReference type="Proteomes" id="UP000694523">
    <property type="component" value="Unplaced"/>
</dbReference>
<dbReference type="GO" id="GO:0004252">
    <property type="term" value="F:serine-type endopeptidase activity"/>
    <property type="evidence" value="ECO:0007669"/>
    <property type="project" value="TreeGrafter"/>
</dbReference>
<dbReference type="InterPro" id="IPR050925">
    <property type="entry name" value="Rhomboid_protease_S54"/>
</dbReference>
<dbReference type="GO" id="GO:0006465">
    <property type="term" value="P:signal peptide processing"/>
    <property type="evidence" value="ECO:0007669"/>
    <property type="project" value="TreeGrafter"/>
</dbReference>
<evidence type="ECO:0000313" key="4">
    <source>
        <dbReference type="Proteomes" id="UP000694523"/>
    </source>
</evidence>
<dbReference type="PANTHER" id="PTHR43731">
    <property type="entry name" value="RHOMBOID PROTEASE"/>
    <property type="match status" value="1"/>
</dbReference>